<dbReference type="AlphaFoldDB" id="A0A8J8MJ69"/>
<proteinExistence type="predicted"/>
<dbReference type="KEGG" id="vpy:HZI73_08115"/>
<dbReference type="InterPro" id="IPR050417">
    <property type="entry name" value="Sugar_Epim/Isomerase"/>
</dbReference>
<evidence type="ECO:0000256" key="1">
    <source>
        <dbReference type="ARBA" id="ARBA00023235"/>
    </source>
</evidence>
<dbReference type="RefSeq" id="WP_212697745.1">
    <property type="nucleotide sequence ID" value="NZ_CP058649.1"/>
</dbReference>
<gene>
    <name evidence="3" type="ORF">HZI73_08115</name>
</gene>
<dbReference type="Proteomes" id="UP000683246">
    <property type="component" value="Chromosome"/>
</dbReference>
<keyword evidence="4" id="KW-1185">Reference proteome</keyword>
<evidence type="ECO:0000313" key="3">
    <source>
        <dbReference type="EMBL" id="QUI22263.1"/>
    </source>
</evidence>
<protein>
    <submittedName>
        <fullName evidence="3">Sugar phosphate isomerase/epimerase</fullName>
    </submittedName>
</protein>
<dbReference type="PANTHER" id="PTHR43489">
    <property type="entry name" value="ISOMERASE"/>
    <property type="match status" value="1"/>
</dbReference>
<sequence>MKKSVSLSLFKADSRSPILFSGDIDNTIPRIKQLGYDGVDLFVLDPYADISKKAIKKLNNHALGVGVVMPAALTKEGLYLGHMDAQIRRTIISRMKQIIEYASQVDAMVSLGLVRGSVAGHDTTEALLERFADSVEKLLPFAQKYGVDLVLEPINRYEINTLNSSLEAKAFIDDYQLPIYLMLDTFHMNIEDVSIEESFRVCGDLLKHVHFLDSNRLAPGMGHMDMRMIYRTLKEIDYQGYLCLEALALPDTETCAIKGMEFFRSVL</sequence>
<dbReference type="InterPro" id="IPR036237">
    <property type="entry name" value="Xyl_isomerase-like_sf"/>
</dbReference>
<organism evidence="3 4">
    <name type="scientific">Vallitalea pronyensis</name>
    <dbReference type="NCBI Taxonomy" id="1348613"/>
    <lineage>
        <taxon>Bacteria</taxon>
        <taxon>Bacillati</taxon>
        <taxon>Bacillota</taxon>
        <taxon>Clostridia</taxon>
        <taxon>Lachnospirales</taxon>
        <taxon>Vallitaleaceae</taxon>
        <taxon>Vallitalea</taxon>
    </lineage>
</organism>
<evidence type="ECO:0000313" key="4">
    <source>
        <dbReference type="Proteomes" id="UP000683246"/>
    </source>
</evidence>
<reference evidence="3" key="1">
    <citation type="submission" date="2020-07" db="EMBL/GenBank/DDBJ databases">
        <title>Vallitalea pronyensis genome.</title>
        <authorList>
            <person name="Postec A."/>
        </authorList>
    </citation>
    <scope>NUCLEOTIDE SEQUENCE</scope>
    <source>
        <strain evidence="3">FatNI3</strain>
    </source>
</reference>
<dbReference type="Gene3D" id="3.20.20.150">
    <property type="entry name" value="Divalent-metal-dependent TIM barrel enzymes"/>
    <property type="match status" value="1"/>
</dbReference>
<dbReference type="InterPro" id="IPR013022">
    <property type="entry name" value="Xyl_isomerase-like_TIM-brl"/>
</dbReference>
<dbReference type="EMBL" id="CP058649">
    <property type="protein sequence ID" value="QUI22263.1"/>
    <property type="molecule type" value="Genomic_DNA"/>
</dbReference>
<dbReference type="PANTHER" id="PTHR43489:SF7">
    <property type="entry name" value="3-DEHYDRO-D-GULOSIDE 4-EPIMERASE-RELATED"/>
    <property type="match status" value="1"/>
</dbReference>
<dbReference type="SUPFAM" id="SSF51658">
    <property type="entry name" value="Xylose isomerase-like"/>
    <property type="match status" value="1"/>
</dbReference>
<dbReference type="Pfam" id="PF01261">
    <property type="entry name" value="AP_endonuc_2"/>
    <property type="match status" value="1"/>
</dbReference>
<dbReference type="GO" id="GO:0016853">
    <property type="term" value="F:isomerase activity"/>
    <property type="evidence" value="ECO:0007669"/>
    <property type="project" value="UniProtKB-KW"/>
</dbReference>
<evidence type="ECO:0000259" key="2">
    <source>
        <dbReference type="Pfam" id="PF01261"/>
    </source>
</evidence>
<feature type="domain" description="Xylose isomerase-like TIM barrel" evidence="2">
    <location>
        <begin position="30"/>
        <end position="265"/>
    </location>
</feature>
<accession>A0A8J8MJ69</accession>
<name>A0A8J8MJ69_9FIRM</name>
<keyword evidence="1 3" id="KW-0413">Isomerase</keyword>